<dbReference type="AlphaFoldDB" id="A0A7R9QJZ3"/>
<dbReference type="Pfam" id="PF20170">
    <property type="entry name" value="Plexin_RBD"/>
    <property type="match status" value="1"/>
</dbReference>
<dbReference type="InterPro" id="IPR013548">
    <property type="entry name" value="Plexin_cytoplasmic_RasGAP_dom"/>
</dbReference>
<dbReference type="EMBL" id="OC917430">
    <property type="protein sequence ID" value="CAD7647041.1"/>
    <property type="molecule type" value="Genomic_DNA"/>
</dbReference>
<dbReference type="GO" id="GO:0002116">
    <property type="term" value="C:semaphorin receptor complex"/>
    <property type="evidence" value="ECO:0007669"/>
    <property type="project" value="TreeGrafter"/>
</dbReference>
<dbReference type="GO" id="GO:0097374">
    <property type="term" value="P:sensory neuron axon guidance"/>
    <property type="evidence" value="ECO:0007669"/>
    <property type="project" value="TreeGrafter"/>
</dbReference>
<dbReference type="SUPFAM" id="SSF81296">
    <property type="entry name" value="E set domains"/>
    <property type="match status" value="3"/>
</dbReference>
<organism evidence="5">
    <name type="scientific">Oppiella nova</name>
    <dbReference type="NCBI Taxonomy" id="334625"/>
    <lineage>
        <taxon>Eukaryota</taxon>
        <taxon>Metazoa</taxon>
        <taxon>Ecdysozoa</taxon>
        <taxon>Arthropoda</taxon>
        <taxon>Chelicerata</taxon>
        <taxon>Arachnida</taxon>
        <taxon>Acari</taxon>
        <taxon>Acariformes</taxon>
        <taxon>Sarcoptiformes</taxon>
        <taxon>Oribatida</taxon>
        <taxon>Brachypylina</taxon>
        <taxon>Oppioidea</taxon>
        <taxon>Oppiidae</taxon>
        <taxon>Oppiella</taxon>
    </lineage>
</organism>
<feature type="region of interest" description="Disordered" evidence="2">
    <location>
        <begin position="726"/>
        <end position="746"/>
    </location>
</feature>
<keyword evidence="3" id="KW-0812">Transmembrane</keyword>
<dbReference type="InterPro" id="IPR046800">
    <property type="entry name" value="Plexin_RBD"/>
</dbReference>
<dbReference type="InterPro" id="IPR013783">
    <property type="entry name" value="Ig-like_fold"/>
</dbReference>
<dbReference type="OrthoDB" id="125363at2759"/>
<dbReference type="GO" id="GO:0007162">
    <property type="term" value="P:negative regulation of cell adhesion"/>
    <property type="evidence" value="ECO:0007669"/>
    <property type="project" value="TreeGrafter"/>
</dbReference>
<dbReference type="InterPro" id="IPR008936">
    <property type="entry name" value="Rho_GTPase_activation_prot"/>
</dbReference>
<sequence>LYYSVVCRTGPSLVGQQSAVVVIGNRAGVTRAQEKFQYKSVHLSDVNPKVGPQSGGTRLYLSGTNLNIGSNTEIFLDELPCRVERSLASSKQLSCRTTPAPHSSFTVRQLVLRIDGSNHTLMNPFHYTKDPTIDRIYPLESFLSGGRPLVVSGSNFTSIQSPRIAVFDEQSLVNETSCHVINATTMSCPSPKVIEDGVQSPSRSPQVRDVSNSGLKLKIGFVMDDVQSVRDLQEFYPMIASNLVYVLDPKLFPFEDKGIKLYKGESLVIEGENLRLASSEHEVNVTIGTRSCNITSLSMTQLVCFPPDVQPLGTDEIGRSTDNDLPAVVVKVGNLRYDIGFLRYEVSAAYELPPLVIGCFVAAGAVLMLLSLIVLAIFKHKSTQAEREYKRIQLQMDTLENSVRSECKQAFAELQTDMTDLNNDLQTTGIPTLDHRAYIIKVFFPGLPDNGSPISLDYKLSNGHPFNSEESMAHFEQLIYNRSFLLVFIETLEYQKSFTIRDKVNVASLLMIILMEKMDYAFDILRELLIKLIQKYVASKHPQLLLRRTESVVEKLLTNWMSLCMYKYINEVAGSSLFLLFNAIKHQIEKGPIDYVTHDSRYSLSEERLLREQVDYSGVTIHVIQEGLVDKVQCRVLNCDTISQVKSKIVDIIYKNVPFSQRPTVNEVDLEWRHGRGGHLILADEDLTSKVINGCKRINTLSHYGIKDIAVMGLIVKERRSSNHLYETIPSHSPSHSPSRNSYNTYSNNYSNPYSNNYSHYYSTINTNSTRVCDDRQVRTWHLVKPFDDNHTASSKDQLHKAIPEIYLTRLLSTKGTIQKYVDDFLSTILTVNDKLPLAVKWLFDLLDSAAADYGITDPEVIHAWKSNSLPLRFWVNLVKNPDFLFDIEKSSAVDSCLSVIAQTFMDSCSTQEHRLGKDSPSNKLLFARDIPVYRKMVSKYYSEIASLPPIHESDIVANMNDISLSYTGEVDTYNALRELYVYVSRYREQLFEGLCCDVQSQRQHLHLKLETIAFSMGSQETMLV</sequence>
<dbReference type="PANTHER" id="PTHR22625:SF44">
    <property type="entry name" value="PLEXIN-B"/>
    <property type="match status" value="1"/>
</dbReference>
<dbReference type="InterPro" id="IPR014756">
    <property type="entry name" value="Ig_E-set"/>
</dbReference>
<dbReference type="InterPro" id="IPR002909">
    <property type="entry name" value="IPT_dom"/>
</dbReference>
<dbReference type="SMART" id="SM00429">
    <property type="entry name" value="IPT"/>
    <property type="match status" value="3"/>
</dbReference>
<dbReference type="Pfam" id="PF01833">
    <property type="entry name" value="TIG"/>
    <property type="match status" value="3"/>
</dbReference>
<keyword evidence="3" id="KW-1133">Transmembrane helix</keyword>
<feature type="transmembrane region" description="Helical" evidence="3">
    <location>
        <begin position="355"/>
        <end position="378"/>
    </location>
</feature>
<dbReference type="Pfam" id="PF08337">
    <property type="entry name" value="Plexin_cytopl"/>
    <property type="match status" value="1"/>
</dbReference>
<dbReference type="GO" id="GO:0008360">
    <property type="term" value="P:regulation of cell shape"/>
    <property type="evidence" value="ECO:0007669"/>
    <property type="project" value="TreeGrafter"/>
</dbReference>
<feature type="domain" description="IPT/TIG" evidence="4">
    <location>
        <begin position="130"/>
        <end position="218"/>
    </location>
</feature>
<evidence type="ECO:0000313" key="5">
    <source>
        <dbReference type="EMBL" id="CAD7647041.1"/>
    </source>
</evidence>
<dbReference type="PANTHER" id="PTHR22625">
    <property type="entry name" value="PLEXIN"/>
    <property type="match status" value="1"/>
</dbReference>
<reference evidence="5" key="1">
    <citation type="submission" date="2020-11" db="EMBL/GenBank/DDBJ databases">
        <authorList>
            <person name="Tran Van P."/>
        </authorList>
    </citation>
    <scope>NUCLEOTIDE SEQUENCE</scope>
</reference>
<evidence type="ECO:0000256" key="2">
    <source>
        <dbReference type="SAM" id="MobiDB-lite"/>
    </source>
</evidence>
<dbReference type="CDD" id="cd00603">
    <property type="entry name" value="IPT_PCSR"/>
    <property type="match status" value="1"/>
</dbReference>
<evidence type="ECO:0000256" key="3">
    <source>
        <dbReference type="SAM" id="Phobius"/>
    </source>
</evidence>
<evidence type="ECO:0000256" key="1">
    <source>
        <dbReference type="SAM" id="Coils"/>
    </source>
</evidence>
<proteinExistence type="predicted"/>
<dbReference type="GO" id="GO:0005886">
    <property type="term" value="C:plasma membrane"/>
    <property type="evidence" value="ECO:0007669"/>
    <property type="project" value="TreeGrafter"/>
</dbReference>
<dbReference type="GO" id="GO:0030334">
    <property type="term" value="P:regulation of cell migration"/>
    <property type="evidence" value="ECO:0007669"/>
    <property type="project" value="TreeGrafter"/>
</dbReference>
<dbReference type="Proteomes" id="UP000728032">
    <property type="component" value="Unassembled WGS sequence"/>
</dbReference>
<name>A0A7R9QJZ3_9ACAR</name>
<evidence type="ECO:0000259" key="4">
    <source>
        <dbReference type="SMART" id="SM00429"/>
    </source>
</evidence>
<accession>A0A7R9QJZ3</accession>
<evidence type="ECO:0000313" key="6">
    <source>
        <dbReference type="Proteomes" id="UP000728032"/>
    </source>
</evidence>
<dbReference type="SUPFAM" id="SSF48350">
    <property type="entry name" value="GTPase activation domain, GAP"/>
    <property type="match status" value="1"/>
</dbReference>
<keyword evidence="3" id="KW-0472">Membrane</keyword>
<feature type="non-terminal residue" evidence="5">
    <location>
        <position position="1"/>
    </location>
</feature>
<dbReference type="InterPro" id="IPR031148">
    <property type="entry name" value="Plexin"/>
</dbReference>
<feature type="coiled-coil region" evidence="1">
    <location>
        <begin position="382"/>
        <end position="424"/>
    </location>
</feature>
<dbReference type="Gene3D" id="2.60.40.10">
    <property type="entry name" value="Immunoglobulins"/>
    <property type="match status" value="3"/>
</dbReference>
<dbReference type="GO" id="GO:0017154">
    <property type="term" value="F:semaphorin receptor activity"/>
    <property type="evidence" value="ECO:0007669"/>
    <property type="project" value="InterPro"/>
</dbReference>
<keyword evidence="6" id="KW-1185">Reference proteome</keyword>
<dbReference type="Gene3D" id="1.10.506.10">
    <property type="entry name" value="GTPase Activation - p120gap, domain 1"/>
    <property type="match status" value="2"/>
</dbReference>
<protein>
    <recommendedName>
        <fullName evidence="4">IPT/TIG domain-containing protein</fullName>
    </recommendedName>
</protein>
<dbReference type="GO" id="GO:0050772">
    <property type="term" value="P:positive regulation of axonogenesis"/>
    <property type="evidence" value="ECO:0007669"/>
    <property type="project" value="TreeGrafter"/>
</dbReference>
<gene>
    <name evidence="5" type="ORF">ONB1V03_LOCUS6051</name>
</gene>
<feature type="compositionally biased region" description="Low complexity" evidence="2">
    <location>
        <begin position="730"/>
        <end position="746"/>
    </location>
</feature>
<keyword evidence="1" id="KW-0175">Coiled coil</keyword>
<feature type="domain" description="IPT/TIG" evidence="4">
    <location>
        <begin position="40"/>
        <end position="128"/>
    </location>
</feature>
<dbReference type="EMBL" id="CAJPVJ010002605">
    <property type="protein sequence ID" value="CAG2166531.1"/>
    <property type="molecule type" value="Genomic_DNA"/>
</dbReference>
<dbReference type="GO" id="GO:0008045">
    <property type="term" value="P:motor neuron axon guidance"/>
    <property type="evidence" value="ECO:0007669"/>
    <property type="project" value="TreeGrafter"/>
</dbReference>
<dbReference type="CDD" id="cd12205">
    <property type="entry name" value="RasGAP_plexin"/>
    <property type="match status" value="1"/>
</dbReference>
<feature type="domain" description="IPT/TIG" evidence="4">
    <location>
        <begin position="248"/>
        <end position="338"/>
    </location>
</feature>